<dbReference type="SUPFAM" id="SSF55073">
    <property type="entry name" value="Nucleotide cyclase"/>
    <property type="match status" value="1"/>
</dbReference>
<dbReference type="SMART" id="SM00267">
    <property type="entry name" value="GGDEF"/>
    <property type="match status" value="1"/>
</dbReference>
<keyword evidence="4" id="KW-1185">Reference proteome</keyword>
<evidence type="ECO:0000259" key="1">
    <source>
        <dbReference type="PROSITE" id="PS50883"/>
    </source>
</evidence>
<dbReference type="Pfam" id="PF00563">
    <property type="entry name" value="EAL"/>
    <property type="match status" value="1"/>
</dbReference>
<protein>
    <submittedName>
        <fullName evidence="3">Signaling protein</fullName>
    </submittedName>
</protein>
<dbReference type="Gene3D" id="3.20.20.450">
    <property type="entry name" value="EAL domain"/>
    <property type="match status" value="1"/>
</dbReference>
<gene>
    <name evidence="3" type="ORF">DLJ74_18670</name>
</gene>
<name>A0A317KU84_9BACI</name>
<dbReference type="SMART" id="SM00052">
    <property type="entry name" value="EAL"/>
    <property type="match status" value="1"/>
</dbReference>
<evidence type="ECO:0000313" key="3">
    <source>
        <dbReference type="EMBL" id="PWU66886.1"/>
    </source>
</evidence>
<dbReference type="CDD" id="cd01948">
    <property type="entry name" value="EAL"/>
    <property type="match status" value="1"/>
</dbReference>
<sequence>MISKDNPVYAYVPIGMTIIFRKLKVTIMFQTFIDQILNKTSQRNERINRISEMPFDNRYRWIEDLEESMKLDAQRPKSILFFDIDRFKNVNDIAGRQIGDQVIELVEDRINEHLPETCNLYHLFGDQFLVSIDNTVSQSFSLANQLMKAIQRPIFAENHEFYLTATIGISHIQESDIKPSEHIHQARFAVRHGKTKGGNQVNEYKSFMGAIYNELISLESDIIKAVQFNEFYLVYQPKVDVKTNKMIGLEALLRWKHHQLGEISPSRFIPIAEKIGMIHSIGEWVLRAVCQQYLEWKRIGVPPILIAINVSALELQQPCFYHRVIRIIEQMGMDPKYLEMEITENSFIHNPEECIETMEKLRSIGISLSIDDFGTGYSSIGYLKKFPIDYLKIDQSFLKDVCTDSGSAEIIKSMIHLGHTFGLKVVAEGVEGEHALSFIRNVACDYYQGYFYSQPLEADKVMDKLLTS</sequence>
<proteinExistence type="predicted"/>
<dbReference type="PANTHER" id="PTHR33121:SF71">
    <property type="entry name" value="OXYGEN SENSOR PROTEIN DOSP"/>
    <property type="match status" value="1"/>
</dbReference>
<dbReference type="GO" id="GO:0071111">
    <property type="term" value="F:cyclic-guanylate-specific phosphodiesterase activity"/>
    <property type="evidence" value="ECO:0007669"/>
    <property type="project" value="InterPro"/>
</dbReference>
<dbReference type="Pfam" id="PF00990">
    <property type="entry name" value="GGDEF"/>
    <property type="match status" value="1"/>
</dbReference>
<feature type="domain" description="GGDEF" evidence="2">
    <location>
        <begin position="75"/>
        <end position="206"/>
    </location>
</feature>
<dbReference type="PANTHER" id="PTHR33121">
    <property type="entry name" value="CYCLIC DI-GMP PHOSPHODIESTERASE PDEF"/>
    <property type="match status" value="1"/>
</dbReference>
<dbReference type="InterPro" id="IPR043128">
    <property type="entry name" value="Rev_trsase/Diguanyl_cyclase"/>
</dbReference>
<dbReference type="InterPro" id="IPR001633">
    <property type="entry name" value="EAL_dom"/>
</dbReference>
<dbReference type="InterPro" id="IPR029787">
    <property type="entry name" value="Nucleotide_cyclase"/>
</dbReference>
<dbReference type="CDD" id="cd01949">
    <property type="entry name" value="GGDEF"/>
    <property type="match status" value="1"/>
</dbReference>
<evidence type="ECO:0000259" key="2">
    <source>
        <dbReference type="PROSITE" id="PS50887"/>
    </source>
</evidence>
<comment type="caution">
    <text evidence="3">The sequence shown here is derived from an EMBL/GenBank/DDBJ whole genome shotgun (WGS) entry which is preliminary data.</text>
</comment>
<feature type="domain" description="EAL" evidence="1">
    <location>
        <begin position="215"/>
        <end position="468"/>
    </location>
</feature>
<reference evidence="3 4" key="1">
    <citation type="submission" date="2018-05" db="EMBL/GenBank/DDBJ databases">
        <title>Genomic analysis of Gracilibacillus dipsosauri DD1 reveals novel features of a salt-tolerant amylase.</title>
        <authorList>
            <person name="Deutch C.E."/>
            <person name="Yang S."/>
        </authorList>
    </citation>
    <scope>NUCLEOTIDE SEQUENCE [LARGE SCALE GENOMIC DNA]</scope>
    <source>
        <strain evidence="3 4">DD1</strain>
    </source>
</reference>
<dbReference type="Gene3D" id="3.30.70.270">
    <property type="match status" value="1"/>
</dbReference>
<dbReference type="Proteomes" id="UP000245624">
    <property type="component" value="Unassembled WGS sequence"/>
</dbReference>
<dbReference type="InterPro" id="IPR000160">
    <property type="entry name" value="GGDEF_dom"/>
</dbReference>
<dbReference type="PROSITE" id="PS50887">
    <property type="entry name" value="GGDEF"/>
    <property type="match status" value="1"/>
</dbReference>
<dbReference type="OrthoDB" id="9759607at2"/>
<dbReference type="EMBL" id="QGTD01000020">
    <property type="protein sequence ID" value="PWU66886.1"/>
    <property type="molecule type" value="Genomic_DNA"/>
</dbReference>
<accession>A0A317KU84</accession>
<dbReference type="InterPro" id="IPR050706">
    <property type="entry name" value="Cyclic-di-GMP_PDE-like"/>
</dbReference>
<dbReference type="AlphaFoldDB" id="A0A317KU84"/>
<evidence type="ECO:0000313" key="4">
    <source>
        <dbReference type="Proteomes" id="UP000245624"/>
    </source>
</evidence>
<dbReference type="InterPro" id="IPR035919">
    <property type="entry name" value="EAL_sf"/>
</dbReference>
<dbReference type="NCBIfam" id="TIGR00254">
    <property type="entry name" value="GGDEF"/>
    <property type="match status" value="1"/>
</dbReference>
<organism evidence="3 4">
    <name type="scientific">Gracilibacillus dipsosauri</name>
    <dbReference type="NCBI Taxonomy" id="178340"/>
    <lineage>
        <taxon>Bacteria</taxon>
        <taxon>Bacillati</taxon>
        <taxon>Bacillota</taxon>
        <taxon>Bacilli</taxon>
        <taxon>Bacillales</taxon>
        <taxon>Bacillaceae</taxon>
        <taxon>Gracilibacillus</taxon>
    </lineage>
</organism>
<dbReference type="PROSITE" id="PS50883">
    <property type="entry name" value="EAL"/>
    <property type="match status" value="1"/>
</dbReference>
<dbReference type="SUPFAM" id="SSF141868">
    <property type="entry name" value="EAL domain-like"/>
    <property type="match status" value="1"/>
</dbReference>